<dbReference type="InterPro" id="IPR012677">
    <property type="entry name" value="Nucleotide-bd_a/b_plait_sf"/>
</dbReference>
<feature type="compositionally biased region" description="Polar residues" evidence="4">
    <location>
        <begin position="993"/>
        <end position="1004"/>
    </location>
</feature>
<dbReference type="Pfam" id="PF00806">
    <property type="entry name" value="PUF"/>
    <property type="match status" value="3"/>
</dbReference>
<proteinExistence type="predicted"/>
<dbReference type="InterPro" id="IPR000504">
    <property type="entry name" value="RRM_dom"/>
</dbReference>
<feature type="region of interest" description="Disordered" evidence="4">
    <location>
        <begin position="1"/>
        <end position="230"/>
    </location>
</feature>
<feature type="compositionally biased region" description="Low complexity" evidence="4">
    <location>
        <begin position="263"/>
        <end position="295"/>
    </location>
</feature>
<sequence>MSSSSRASAKPIQSQGQGQNSDQDQELPVVGLQPLFDSSISLSYDGANNRGSNNNNNNNNIVGGSGTSKADSARVLTPPSSSTFSAADPNSNVFGMLPVAGGPRMSIDNALGSHMQQSQQQQQQQQHHHSGAASRHRTNSVVANSSHGRTASYGTSLLDTLNEEKQQQQQQQQSMGQGLQHHHHSQYSHHQARLGHNRSATAAGTDIIGGVLGSGHQHHQRHFTLGSPSPFSLLTQSDSLITAKPSSSMSPPNATAAIGLALGNSSNNNNNPISSKRSSSSSSNGNNNDNSGGSSRMAAHMRSHTLTASPPGSGLLKQPLPTTNASGMLGAHARLGSLSGISAALQSSSSSGLVGSSLLSSSALRSSYSSNSLRSAFARRNSPSPSPLGGGVGIGSSADQISVSSPISGATVPAVSVKACDASNDIGSSSRSFDFSSSLNDGVWGPSGLSTELDILATPDGSASASSNINANHMGLADAMNSLTVESALGHMGITGADAASRGHSRNGSIVAGNVSADAYARIRSYSFNSPPEGIEGPDEPDIDVLHAAAKAQNPSLAFRKLMARTHARSKTMSNPFETAGDYAQQQQPYHHQTHMRKRMSTAGLDHLHGSSLVSAAAQHGSGHSRQQSEGEIGGATVHLGIGGETVLPATFSSTSIGAANPSVTLSAASASSMLQQQQQQQRSAQAATGSAPSSSSANSALLGATAHSRQPSMHTRQHSVELDYISAMHAAAAAASGGSGSGDGVPTRSLWVGNVDPSLSSQDLVAIFGKYGRVESLRLLPDKECAFVNFMRLEDAIHAKKDMYAGARIGNNTVRVGYGKGESYAMGDAQAMQPTRALWIGNIAPTITPDALSTVFQAYGTIDSARVLNHKNCGFVNFIRLEDAVRAKQAMNGKSIDGMVVRIGYAKVPAAKNESSVKMRNPVPSAAPLTVPGQIAEADAITGTTQCGLGSDMMLEPGFSLAIDEDLVAFPYATQLPALPEPSVVIRPDPADSSSPTAQQVFSPTPALASSGDDKGRTVLQQSRLREIRKLLETPSGSSPISQAEFDQIVAELMPHAVDLCTDYVGNVLVQKIAERGSAEQKLELVHRVAPHMTAIGAHKNGTWAVQRIIDTADTAEQRKAIVDSIRPFTPQLLLDQLGNYVVQCCLRFGAPTDDGANEVAASNQFAYDAIHARCLEIAQGRFGARAIRTCLDSAHVSKLQQKLVAVSLVTNAVSLATNANGHLLMNWLLDSSKFSGRFRVLAHQLAPHLRYLATHKLGASTISKLVDQSSEPDARDLILNTLFFNPDPTVLDDVLLDQAQGIHVVLKILQGSSIGDAEKARIADRLRFVTLDQQQQSYFSAKGASSSATSSSAANHHHNKLHRGSPGGSPAGSRSGSASASSNVAPAQRLAETVSAILAHSQPVYPTVVPHQHSQPPAAAASMTSPPPPAESAASMPTPHHHHHYAMQPPSHNMGFHFMPAMGNGNGNGTGNGNGNGNGSSAAVGGVAMSYPAGAAAAAMGLQHMPPPAGFGGMVAGGNGHHQYYLHQQQAMAHHHQHQQMGMQVASLPPAGFFGMDPAGAARSAMPFYPYGSAAADMYAMAAGAPSAAAAAATGFDGEPDEAQQPLHHQEQQEQEESSSASVDKKSGKPE</sequence>
<name>A0A9W8CHV2_9FUNG</name>
<dbReference type="EMBL" id="JANBOH010000311">
    <property type="protein sequence ID" value="KAJ1642980.1"/>
    <property type="molecule type" value="Genomic_DNA"/>
</dbReference>
<feature type="region of interest" description="Disordered" evidence="4">
    <location>
        <begin position="1409"/>
        <end position="1454"/>
    </location>
</feature>
<evidence type="ECO:0000256" key="4">
    <source>
        <dbReference type="SAM" id="MobiDB-lite"/>
    </source>
</evidence>
<dbReference type="Gene3D" id="3.30.70.330">
    <property type="match status" value="2"/>
</dbReference>
<dbReference type="GO" id="GO:0000288">
    <property type="term" value="P:nuclear-transcribed mRNA catabolic process, deadenylation-dependent decay"/>
    <property type="evidence" value="ECO:0007669"/>
    <property type="project" value="TreeGrafter"/>
</dbReference>
<feature type="region of interest" description="Disordered" evidence="4">
    <location>
        <begin position="242"/>
        <end position="328"/>
    </location>
</feature>
<dbReference type="CDD" id="cd00590">
    <property type="entry name" value="RRM_SF"/>
    <property type="match status" value="1"/>
</dbReference>
<feature type="repeat" description="Pumilio" evidence="3">
    <location>
        <begin position="1246"/>
        <end position="1282"/>
    </location>
</feature>
<evidence type="ECO:0000259" key="6">
    <source>
        <dbReference type="PROSITE" id="PS50303"/>
    </source>
</evidence>
<feature type="compositionally biased region" description="Low complexity" evidence="4">
    <location>
        <begin position="13"/>
        <end position="22"/>
    </location>
</feature>
<dbReference type="InterPro" id="IPR016024">
    <property type="entry name" value="ARM-type_fold"/>
</dbReference>
<feature type="repeat" description="Pumilio" evidence="3">
    <location>
        <begin position="1053"/>
        <end position="1088"/>
    </location>
</feature>
<feature type="compositionally biased region" description="Low complexity" evidence="4">
    <location>
        <begin position="1342"/>
        <end position="1356"/>
    </location>
</feature>
<evidence type="ECO:0000313" key="8">
    <source>
        <dbReference type="Proteomes" id="UP001145021"/>
    </source>
</evidence>
<feature type="compositionally biased region" description="Low complexity" evidence="4">
    <location>
        <begin position="1412"/>
        <end position="1426"/>
    </location>
</feature>
<evidence type="ECO:0000256" key="2">
    <source>
        <dbReference type="PROSITE-ProRule" id="PRU00176"/>
    </source>
</evidence>
<dbReference type="SUPFAM" id="SSF54928">
    <property type="entry name" value="RNA-binding domain, RBD"/>
    <property type="match status" value="2"/>
</dbReference>
<organism evidence="7 8">
    <name type="scientific">Coemansia asiatica</name>
    <dbReference type="NCBI Taxonomy" id="1052880"/>
    <lineage>
        <taxon>Eukaryota</taxon>
        <taxon>Fungi</taxon>
        <taxon>Fungi incertae sedis</taxon>
        <taxon>Zoopagomycota</taxon>
        <taxon>Kickxellomycotina</taxon>
        <taxon>Kickxellomycetes</taxon>
        <taxon>Kickxellales</taxon>
        <taxon>Kickxellaceae</taxon>
        <taxon>Coemansia</taxon>
    </lineage>
</organism>
<dbReference type="Pfam" id="PF00076">
    <property type="entry name" value="RRM_1"/>
    <property type="match status" value="2"/>
</dbReference>
<accession>A0A9W8CHV2</accession>
<dbReference type="PROSITE" id="PS50303">
    <property type="entry name" value="PUM_HD"/>
    <property type="match status" value="1"/>
</dbReference>
<feature type="compositionally biased region" description="Basic residues" evidence="4">
    <location>
        <begin position="126"/>
        <end position="138"/>
    </location>
</feature>
<feature type="repeat" description="Pumilio" evidence="3">
    <location>
        <begin position="1089"/>
        <end position="1125"/>
    </location>
</feature>
<dbReference type="Gene3D" id="1.25.10.10">
    <property type="entry name" value="Leucine-rich Repeat Variant"/>
    <property type="match status" value="1"/>
</dbReference>
<dbReference type="InterPro" id="IPR011989">
    <property type="entry name" value="ARM-like"/>
</dbReference>
<feature type="domain" description="RRM" evidence="5">
    <location>
        <begin position="837"/>
        <end position="909"/>
    </location>
</feature>
<feature type="compositionally biased region" description="Polar residues" evidence="4">
    <location>
        <begin position="242"/>
        <end position="253"/>
    </location>
</feature>
<dbReference type="PROSITE" id="PS50102">
    <property type="entry name" value="RRM"/>
    <property type="match status" value="2"/>
</dbReference>
<feature type="domain" description="PUM-HD" evidence="6">
    <location>
        <begin position="987"/>
        <end position="1354"/>
    </location>
</feature>
<dbReference type="PROSITE" id="PS50302">
    <property type="entry name" value="PUM"/>
    <property type="match status" value="3"/>
</dbReference>
<dbReference type="SUPFAM" id="SSF48371">
    <property type="entry name" value="ARM repeat"/>
    <property type="match status" value="1"/>
</dbReference>
<gene>
    <name evidence="7" type="ORF">LPJ64_005206</name>
</gene>
<feature type="compositionally biased region" description="Basic residues" evidence="4">
    <location>
        <begin position="180"/>
        <end position="196"/>
    </location>
</feature>
<feature type="compositionally biased region" description="Low complexity" evidence="4">
    <location>
        <begin position="671"/>
        <end position="707"/>
    </location>
</feature>
<comment type="caution">
    <text evidence="7">The sequence shown here is derived from an EMBL/GenBank/DDBJ whole genome shotgun (WGS) entry which is preliminary data.</text>
</comment>
<reference evidence="7" key="1">
    <citation type="submission" date="2022-07" db="EMBL/GenBank/DDBJ databases">
        <title>Phylogenomic reconstructions and comparative analyses of Kickxellomycotina fungi.</title>
        <authorList>
            <person name="Reynolds N.K."/>
            <person name="Stajich J.E."/>
            <person name="Barry K."/>
            <person name="Grigoriev I.V."/>
            <person name="Crous P."/>
            <person name="Smith M.E."/>
        </authorList>
    </citation>
    <scope>NUCLEOTIDE SEQUENCE</scope>
    <source>
        <strain evidence="7">NBRC 105413</strain>
    </source>
</reference>
<evidence type="ECO:0000313" key="7">
    <source>
        <dbReference type="EMBL" id="KAJ1642980.1"/>
    </source>
</evidence>
<feature type="compositionally biased region" description="Low complexity" evidence="4">
    <location>
        <begin position="1373"/>
        <end position="1384"/>
    </location>
</feature>
<feature type="region of interest" description="Disordered" evidence="4">
    <location>
        <begin position="1592"/>
        <end position="1633"/>
    </location>
</feature>
<dbReference type="InterPro" id="IPR001313">
    <property type="entry name" value="Pumilio_RNA-bd_rpt"/>
</dbReference>
<feature type="compositionally biased region" description="Low complexity" evidence="4">
    <location>
        <begin position="167"/>
        <end position="179"/>
    </location>
</feature>
<dbReference type="GO" id="GO:0003723">
    <property type="term" value="F:RNA binding"/>
    <property type="evidence" value="ECO:0007669"/>
    <property type="project" value="UniProtKB-UniRule"/>
</dbReference>
<keyword evidence="2" id="KW-0694">RNA-binding</keyword>
<feature type="compositionally biased region" description="Polar residues" evidence="4">
    <location>
        <begin position="139"/>
        <end position="159"/>
    </location>
</feature>
<feature type="region of interest" description="Disordered" evidence="4">
    <location>
        <begin position="1342"/>
        <end position="1388"/>
    </location>
</feature>
<feature type="compositionally biased region" description="Polar residues" evidence="4">
    <location>
        <begin position="78"/>
        <end position="93"/>
    </location>
</feature>
<dbReference type="SMART" id="SM00025">
    <property type="entry name" value="Pumilio"/>
    <property type="match status" value="6"/>
</dbReference>
<evidence type="ECO:0000256" key="1">
    <source>
        <dbReference type="ARBA" id="ARBA00022737"/>
    </source>
</evidence>
<feature type="region of interest" description="Disordered" evidence="4">
    <location>
        <begin position="983"/>
        <end position="1017"/>
    </location>
</feature>
<feature type="domain" description="RRM" evidence="5">
    <location>
        <begin position="749"/>
        <end position="822"/>
    </location>
</feature>
<protein>
    <submittedName>
        <fullName evidence="7">Uncharacterized protein</fullName>
    </submittedName>
</protein>
<dbReference type="InterPro" id="IPR033133">
    <property type="entry name" value="PUM-HD"/>
</dbReference>
<evidence type="ECO:0000259" key="5">
    <source>
        <dbReference type="PROSITE" id="PS50102"/>
    </source>
</evidence>
<dbReference type="InterPro" id="IPR052645">
    <property type="entry name" value="Pumilio_domain_protein"/>
</dbReference>
<dbReference type="InterPro" id="IPR035979">
    <property type="entry name" value="RBD_domain_sf"/>
</dbReference>
<keyword evidence="1" id="KW-0677">Repeat</keyword>
<dbReference type="PANTHER" id="PTHR47093">
    <property type="entry name" value="PROTEIN JSN1-RELATED"/>
    <property type="match status" value="1"/>
</dbReference>
<feature type="compositionally biased region" description="Low complexity" evidence="4">
    <location>
        <begin position="113"/>
        <end position="125"/>
    </location>
</feature>
<dbReference type="Proteomes" id="UP001145021">
    <property type="component" value="Unassembled WGS sequence"/>
</dbReference>
<feature type="compositionally biased region" description="Low complexity" evidence="4">
    <location>
        <begin position="48"/>
        <end position="60"/>
    </location>
</feature>
<feature type="region of interest" description="Disordered" evidence="4">
    <location>
        <begin position="671"/>
        <end position="718"/>
    </location>
</feature>
<keyword evidence="8" id="KW-1185">Reference proteome</keyword>
<dbReference type="SMART" id="SM00360">
    <property type="entry name" value="RRM"/>
    <property type="match status" value="2"/>
</dbReference>
<evidence type="ECO:0000256" key="3">
    <source>
        <dbReference type="PROSITE-ProRule" id="PRU00317"/>
    </source>
</evidence>
<dbReference type="PANTHER" id="PTHR47093:SF1">
    <property type="entry name" value="PROTEIN JSN1-RELATED"/>
    <property type="match status" value="1"/>
</dbReference>